<keyword evidence="5 7" id="KW-0460">Magnesium</keyword>
<dbReference type="Proteomes" id="UP000198251">
    <property type="component" value="Chromosome I"/>
</dbReference>
<dbReference type="EMBL" id="LT607733">
    <property type="protein sequence ID" value="SCG15983.1"/>
    <property type="molecule type" value="Genomic_DNA"/>
</dbReference>
<dbReference type="InterPro" id="IPR002586">
    <property type="entry name" value="CobQ/CobB/MinD/ParA_Nub-bd_dom"/>
</dbReference>
<keyword evidence="12" id="KW-1185">Reference proteome</keyword>
<dbReference type="InterPro" id="IPR027417">
    <property type="entry name" value="P-loop_NTPase"/>
</dbReference>
<evidence type="ECO:0000256" key="7">
    <source>
        <dbReference type="HAMAP-Rule" id="MF_00027"/>
    </source>
</evidence>
<dbReference type="InterPro" id="IPR004484">
    <property type="entry name" value="CbiA/CobB_synth"/>
</dbReference>
<comment type="pathway">
    <text evidence="7">Cofactor biosynthesis; adenosylcobalamin biosynthesis; cob(II)yrinate a,c-diamide from precorrin-2 (aerobic route): step 9/10.</text>
</comment>
<dbReference type="GO" id="GO:0005524">
    <property type="term" value="F:ATP binding"/>
    <property type="evidence" value="ECO:0007669"/>
    <property type="project" value="UniProtKB-UniRule"/>
</dbReference>
<feature type="compositionally biased region" description="Low complexity" evidence="8">
    <location>
        <begin position="28"/>
        <end position="51"/>
    </location>
</feature>
<evidence type="ECO:0000256" key="5">
    <source>
        <dbReference type="ARBA" id="ARBA00022842"/>
    </source>
</evidence>
<keyword evidence="3 7" id="KW-0547">Nucleotide-binding</keyword>
<evidence type="ECO:0000256" key="8">
    <source>
        <dbReference type="SAM" id="MobiDB-lite"/>
    </source>
</evidence>
<dbReference type="SUPFAM" id="SSF52540">
    <property type="entry name" value="P-loop containing nucleoside triphosphate hydrolases"/>
    <property type="match status" value="1"/>
</dbReference>
<dbReference type="Pfam" id="PF01656">
    <property type="entry name" value="CbiA"/>
    <property type="match status" value="1"/>
</dbReference>
<comment type="cofactor">
    <cofactor evidence="1 7">
        <name>Mg(2+)</name>
        <dbReference type="ChEBI" id="CHEBI:18420"/>
    </cofactor>
</comment>
<keyword evidence="7" id="KW-0169">Cobalamin biosynthesis</keyword>
<evidence type="ECO:0000313" key="11">
    <source>
        <dbReference type="EMBL" id="SCG15983.1"/>
    </source>
</evidence>
<dbReference type="GO" id="GO:0042242">
    <property type="term" value="F:cobyrinic acid a,c-diamide synthase activity"/>
    <property type="evidence" value="ECO:0007669"/>
    <property type="project" value="InterPro"/>
</dbReference>
<keyword evidence="2 7" id="KW-0436">Ligase</keyword>
<evidence type="ECO:0000256" key="2">
    <source>
        <dbReference type="ARBA" id="ARBA00022598"/>
    </source>
</evidence>
<comment type="miscellaneous">
    <text evidence="7">The a and c carboxylates of hydrogenobyrinate are activated for nucleophilic attack via formation of a phosphorylated intermediate by ATP. CobB catalyzes first the amidation of the c-carboxylate, and then that of the a-carboxylate.</text>
</comment>
<proteinExistence type="inferred from homology"/>
<evidence type="ECO:0000313" key="12">
    <source>
        <dbReference type="Proteomes" id="UP000198251"/>
    </source>
</evidence>
<dbReference type="PROSITE" id="PS51274">
    <property type="entry name" value="GATASE_COBBQ"/>
    <property type="match status" value="1"/>
</dbReference>
<dbReference type="PANTHER" id="PTHR43873">
    <property type="entry name" value="COBYRINATE A,C-DIAMIDE SYNTHASE"/>
    <property type="match status" value="1"/>
</dbReference>
<dbReference type="HAMAP" id="MF_00027">
    <property type="entry name" value="CobB_CbiA"/>
    <property type="match status" value="1"/>
</dbReference>
<dbReference type="InterPro" id="IPR011698">
    <property type="entry name" value="GATase_3"/>
</dbReference>
<dbReference type="Gene3D" id="3.40.50.300">
    <property type="entry name" value="P-loop containing nucleotide triphosphate hydrolases"/>
    <property type="match status" value="1"/>
</dbReference>
<dbReference type="Pfam" id="PF07685">
    <property type="entry name" value="GATase_3"/>
    <property type="match status" value="1"/>
</dbReference>
<feature type="site" description="Increases nucleophilicity of active site Cys" evidence="7">
    <location>
        <position position="486"/>
    </location>
</feature>
<dbReference type="NCBIfam" id="TIGR00379">
    <property type="entry name" value="cobB"/>
    <property type="match status" value="1"/>
</dbReference>
<dbReference type="NCBIfam" id="NF002204">
    <property type="entry name" value="PRK01077.1"/>
    <property type="match status" value="1"/>
</dbReference>
<feature type="active site" description="Nucleophile" evidence="7">
    <location>
        <position position="395"/>
    </location>
</feature>
<evidence type="ECO:0000259" key="10">
    <source>
        <dbReference type="Pfam" id="PF07685"/>
    </source>
</evidence>
<evidence type="ECO:0000256" key="3">
    <source>
        <dbReference type="ARBA" id="ARBA00022741"/>
    </source>
</evidence>
<evidence type="ECO:0000256" key="4">
    <source>
        <dbReference type="ARBA" id="ARBA00022840"/>
    </source>
</evidence>
<feature type="domain" description="CobQ/CobB/MinD/ParA nucleotide binding" evidence="9">
    <location>
        <begin position="64"/>
        <end position="252"/>
    </location>
</feature>
<sequence>MVTAPGRRADQRRPAGPAAPAGHPPTGPAAAAPPLDPAAAAPPLDPAAAAPPVDPAAPWALPRVVVAAPASGHGKTTVATGLLAALRRRGLVVSPHKVGPDYIDPGYHALAAGRPGRNLDPWLVGEERVAPLLRHGAATPTPADVAVIEGVMGLHDGAVGRRGYASTAHVARLVDAPVLLVLDTTAQGRSAAALALGMAAFDPDVRIGGAILNRVGSPRHESLLRDALAEVGVPVLGAVARAAEVAAPARHLGLVPVAERAPESVAIVAALADLVAATVDLDAVLDLARTAGPLHAPAWDPVGAVGGPAGTGRPVVAVAGGPAFTFSYAETAELLAAAGATVVSFDPLRDPGLPAGTRAVVVGGGFPEAYAPQLADNATLRAELADFDGPVVAECAGLLYLGRQLDGVPMCGRLDLTARMTDRLTLGYRDAVAVTGSPLHRPGDPVRGHEFHRTVTDPGHGDRPAWRWDGAEHGFVTDRVHASYLHTHWAGHPHAARRLVEAASR</sequence>
<evidence type="ECO:0000259" key="9">
    <source>
        <dbReference type="Pfam" id="PF01656"/>
    </source>
</evidence>
<dbReference type="InterPro" id="IPR029062">
    <property type="entry name" value="Class_I_gatase-like"/>
</dbReference>
<protein>
    <recommendedName>
        <fullName evidence="7">Hydrogenobyrinate a,c-diamide synthase</fullName>
        <ecNumber evidence="7">6.3.5.9</ecNumber>
    </recommendedName>
    <alternativeName>
        <fullName evidence="7">Hydrogenobyrinic acid a,c-diamide synthase</fullName>
    </alternativeName>
</protein>
<keyword evidence="6 7" id="KW-0315">Glutamine amidotransferase</keyword>
<dbReference type="GO" id="GO:0009236">
    <property type="term" value="P:cobalamin biosynthetic process"/>
    <property type="evidence" value="ECO:0007669"/>
    <property type="project" value="UniProtKB-UniRule"/>
</dbReference>
<comment type="catalytic activity">
    <reaction evidence="7">
        <text>hydrogenobyrinate + 2 L-glutamine + 2 ATP + 2 H2O = hydrogenobyrinate a,c-diamide + 2 L-glutamate + 2 ADP + 2 phosphate + 2 H(+)</text>
        <dbReference type="Rhea" id="RHEA:12544"/>
        <dbReference type="ChEBI" id="CHEBI:15377"/>
        <dbReference type="ChEBI" id="CHEBI:15378"/>
        <dbReference type="ChEBI" id="CHEBI:29985"/>
        <dbReference type="ChEBI" id="CHEBI:30616"/>
        <dbReference type="ChEBI" id="CHEBI:43474"/>
        <dbReference type="ChEBI" id="CHEBI:58359"/>
        <dbReference type="ChEBI" id="CHEBI:77873"/>
        <dbReference type="ChEBI" id="CHEBI:77874"/>
        <dbReference type="ChEBI" id="CHEBI:456216"/>
        <dbReference type="EC" id="6.3.5.9"/>
    </reaction>
</comment>
<evidence type="ECO:0000256" key="1">
    <source>
        <dbReference type="ARBA" id="ARBA00001946"/>
    </source>
</evidence>
<dbReference type="PANTHER" id="PTHR43873:SF1">
    <property type="entry name" value="COBYRINATE A,C-DIAMIDE SYNTHASE"/>
    <property type="match status" value="1"/>
</dbReference>
<gene>
    <name evidence="7" type="primary">cobB</name>
    <name evidence="11" type="ORF">GA0070610_2235</name>
</gene>
<name>A0A1C5G7T7_MICEH</name>
<keyword evidence="4 7" id="KW-0067">ATP-binding</keyword>
<comment type="function">
    <text evidence="7">Catalyzes the ATP-dependent amidation of the two carboxylate groups at positions a and c of hydrogenobyrinate, using either L-glutamine or ammonia as the nitrogen source.</text>
</comment>
<organism evidence="11 12">
    <name type="scientific">Micromonospora echinofusca</name>
    <dbReference type="NCBI Taxonomy" id="47858"/>
    <lineage>
        <taxon>Bacteria</taxon>
        <taxon>Bacillati</taxon>
        <taxon>Actinomycetota</taxon>
        <taxon>Actinomycetes</taxon>
        <taxon>Micromonosporales</taxon>
        <taxon>Micromonosporaceae</taxon>
        <taxon>Micromonospora</taxon>
    </lineage>
</organism>
<comment type="similarity">
    <text evidence="7">Belongs to the CobB/CbiA family.</text>
</comment>
<dbReference type="SUPFAM" id="SSF52317">
    <property type="entry name" value="Class I glutamine amidotransferase-like"/>
    <property type="match status" value="1"/>
</dbReference>
<dbReference type="GO" id="GO:0043802">
    <property type="term" value="F:hydrogenobyrinic acid a,c-diamide synthase (glutamine-hydrolysing) activity"/>
    <property type="evidence" value="ECO:0007669"/>
    <property type="project" value="UniProtKB-UniRule"/>
</dbReference>
<comment type="domain">
    <text evidence="7">Comprises of two domains. The C-terminal domain contains the binding site for glutamine and catalyzes the hydrolysis of this substrate to glutamate and ammonia. The N-terminal domain is anticipated to bind ATP and hydrogenobyrinate and catalyzes the ultimate synthesis of the diamide product. The ammonia produced via the glutaminase domain is probably translocated to the adjacent domain via a molecular tunnel, where it reacts with an activated intermediate.</text>
</comment>
<feature type="domain" description="CobB/CobQ-like glutamine amidotransferase" evidence="10">
    <location>
        <begin position="316"/>
        <end position="492"/>
    </location>
</feature>
<dbReference type="AlphaFoldDB" id="A0A1C5G7T7"/>
<accession>A0A1C5G7T7</accession>
<reference evidence="11 12" key="1">
    <citation type="submission" date="2016-06" db="EMBL/GenBank/DDBJ databases">
        <authorList>
            <person name="Kjaerup R.B."/>
            <person name="Dalgaard T.S."/>
            <person name="Juul-Madsen H.R."/>
        </authorList>
    </citation>
    <scope>NUCLEOTIDE SEQUENCE [LARGE SCALE GENOMIC DNA]</scope>
    <source>
        <strain evidence="11 12">DSM 43913</strain>
    </source>
</reference>
<dbReference type="UniPathway" id="UPA00148">
    <property type="reaction ID" value="UER00220"/>
</dbReference>
<dbReference type="EC" id="6.3.5.9" evidence="7"/>
<feature type="region of interest" description="Disordered" evidence="8">
    <location>
        <begin position="1"/>
        <end position="51"/>
    </location>
</feature>
<evidence type="ECO:0000256" key="6">
    <source>
        <dbReference type="ARBA" id="ARBA00022962"/>
    </source>
</evidence>